<organism evidence="3 4">
    <name type="scientific">Streptomyces lonarensis</name>
    <dbReference type="NCBI Taxonomy" id="700599"/>
    <lineage>
        <taxon>Bacteria</taxon>
        <taxon>Bacillati</taxon>
        <taxon>Actinomycetota</taxon>
        <taxon>Actinomycetes</taxon>
        <taxon>Kitasatosporales</taxon>
        <taxon>Streptomycetaceae</taxon>
        <taxon>Streptomyces</taxon>
    </lineage>
</organism>
<sequence length="179" mass="17857">MRTPQTRIGRLALGTAAALLTAGAVAAPAAASEGVSDDKQSKGNHQLSISPTSGPAGTSVTVRATCEPAGGAASEALRQPIHLKRNDNNQWVGTGQIKREGLRTGQSYPIRVTCVNGNQQTGSFTVTATPSGGASAGFGGSQDGGGYATALAVGGGIAVAGAVGYAFTARRRAAGNHYY</sequence>
<proteinExistence type="predicted"/>
<evidence type="ECO:0008006" key="5">
    <source>
        <dbReference type="Google" id="ProtNLM"/>
    </source>
</evidence>
<dbReference type="RefSeq" id="WP_167974476.1">
    <property type="nucleotide sequence ID" value="NZ_BHZG01000323.1"/>
</dbReference>
<feature type="chain" id="PRO_5039137780" description="Secreted protein" evidence="2">
    <location>
        <begin position="27"/>
        <end position="179"/>
    </location>
</feature>
<evidence type="ECO:0000313" key="3">
    <source>
        <dbReference type="EMBL" id="NJQ08531.1"/>
    </source>
</evidence>
<evidence type="ECO:0000256" key="1">
    <source>
        <dbReference type="SAM" id="MobiDB-lite"/>
    </source>
</evidence>
<name>A0A7X6I1B5_9ACTN</name>
<gene>
    <name evidence="3" type="ORF">HCN56_23885</name>
</gene>
<dbReference type="Proteomes" id="UP000578686">
    <property type="component" value="Unassembled WGS sequence"/>
</dbReference>
<evidence type="ECO:0000313" key="4">
    <source>
        <dbReference type="Proteomes" id="UP000578686"/>
    </source>
</evidence>
<accession>A0A7X6I1B5</accession>
<protein>
    <recommendedName>
        <fullName evidence="5">Secreted protein</fullName>
    </recommendedName>
</protein>
<keyword evidence="2" id="KW-0732">Signal</keyword>
<keyword evidence="4" id="KW-1185">Reference proteome</keyword>
<feature type="compositionally biased region" description="Polar residues" evidence="1">
    <location>
        <begin position="43"/>
        <end position="60"/>
    </location>
</feature>
<evidence type="ECO:0000256" key="2">
    <source>
        <dbReference type="SAM" id="SignalP"/>
    </source>
</evidence>
<dbReference type="EMBL" id="JAAVJD010000331">
    <property type="protein sequence ID" value="NJQ08531.1"/>
    <property type="molecule type" value="Genomic_DNA"/>
</dbReference>
<comment type="caution">
    <text evidence="3">The sequence shown here is derived from an EMBL/GenBank/DDBJ whole genome shotgun (WGS) entry which is preliminary data.</text>
</comment>
<dbReference type="AlphaFoldDB" id="A0A7X6I1B5"/>
<feature type="signal peptide" evidence="2">
    <location>
        <begin position="1"/>
        <end position="26"/>
    </location>
</feature>
<feature type="region of interest" description="Disordered" evidence="1">
    <location>
        <begin position="33"/>
        <end position="60"/>
    </location>
</feature>
<reference evidence="3 4" key="1">
    <citation type="submission" date="2020-03" db="EMBL/GenBank/DDBJ databases">
        <title>Draft genome of Streptomyces sp. ventii, isolated from the Axial Seamount in the Pacific Ocean, and resequencing of the two type strains Streptomyces lonarensis strain NCL 716 and Streptomyces bohaiensis strain 11A07.</title>
        <authorList>
            <person name="Loughran R.M."/>
            <person name="Pfannmuller K.M."/>
            <person name="Wasson B.J."/>
            <person name="Deadmond M.C."/>
            <person name="Paddock B.E."/>
            <person name="Koyack M.J."/>
            <person name="Gallegos D.A."/>
            <person name="Mitchell E.A."/>
            <person name="Ushijima B."/>
            <person name="Saw J.H."/>
            <person name="Mcphail K.L."/>
            <person name="Videau P."/>
        </authorList>
    </citation>
    <scope>NUCLEOTIDE SEQUENCE [LARGE SCALE GENOMIC DNA]</scope>
    <source>
        <strain evidence="3 4">NCL716</strain>
    </source>
</reference>